<protein>
    <submittedName>
        <fullName evidence="2">Uncharacterized protein</fullName>
    </submittedName>
</protein>
<organism evidence="2 3">
    <name type="scientific">Ensete ventricosum</name>
    <name type="common">Abyssinian banana</name>
    <name type="synonym">Musa ensete</name>
    <dbReference type="NCBI Taxonomy" id="4639"/>
    <lineage>
        <taxon>Eukaryota</taxon>
        <taxon>Viridiplantae</taxon>
        <taxon>Streptophyta</taxon>
        <taxon>Embryophyta</taxon>
        <taxon>Tracheophyta</taxon>
        <taxon>Spermatophyta</taxon>
        <taxon>Magnoliopsida</taxon>
        <taxon>Liliopsida</taxon>
        <taxon>Zingiberales</taxon>
        <taxon>Musaceae</taxon>
        <taxon>Ensete</taxon>
    </lineage>
</organism>
<evidence type="ECO:0000256" key="1">
    <source>
        <dbReference type="SAM" id="MobiDB-lite"/>
    </source>
</evidence>
<evidence type="ECO:0000313" key="2">
    <source>
        <dbReference type="EMBL" id="KAJ8490506.1"/>
    </source>
</evidence>
<reference evidence="2 3" key="1">
    <citation type="submission" date="2022-12" db="EMBL/GenBank/DDBJ databases">
        <title>Chromosome-scale assembly of the Ensete ventricosum genome.</title>
        <authorList>
            <person name="Dussert Y."/>
            <person name="Stocks J."/>
            <person name="Wendawek A."/>
            <person name="Woldeyes F."/>
            <person name="Nichols R.A."/>
            <person name="Borrell J.S."/>
        </authorList>
    </citation>
    <scope>NUCLEOTIDE SEQUENCE [LARGE SCALE GENOMIC DNA]</scope>
    <source>
        <strain evidence="3">cv. Maze</strain>
        <tissue evidence="2">Seeds</tissue>
    </source>
</reference>
<name>A0AAV8R131_ENSVE</name>
<keyword evidence="3" id="KW-1185">Reference proteome</keyword>
<proteinExistence type="predicted"/>
<dbReference type="AlphaFoldDB" id="A0AAV8R131"/>
<dbReference type="EMBL" id="JAQQAF010000004">
    <property type="protein sequence ID" value="KAJ8490506.1"/>
    <property type="molecule type" value="Genomic_DNA"/>
</dbReference>
<feature type="region of interest" description="Disordered" evidence="1">
    <location>
        <begin position="14"/>
        <end position="42"/>
    </location>
</feature>
<gene>
    <name evidence="2" type="ORF">OPV22_012227</name>
</gene>
<comment type="caution">
    <text evidence="2">The sequence shown here is derived from an EMBL/GenBank/DDBJ whole genome shotgun (WGS) entry which is preliminary data.</text>
</comment>
<dbReference type="Proteomes" id="UP001222027">
    <property type="component" value="Unassembled WGS sequence"/>
</dbReference>
<sequence length="117" mass="13542">MLARLRLHHPLHECSSTARDTGTGRANRRLAHLSVSSRENKRRREKRWRMNLYSSSASRSSVPGRFLPLLYYFEGKRKKKCDDGNERLKRSLKDSEMCECFDIRGVLHGVPGLLSLV</sequence>
<accession>A0AAV8R131</accession>
<evidence type="ECO:0000313" key="3">
    <source>
        <dbReference type="Proteomes" id="UP001222027"/>
    </source>
</evidence>